<gene>
    <name evidence="2" type="ORF">F2Y13_05400</name>
</gene>
<keyword evidence="1" id="KW-0175">Coiled coil</keyword>
<evidence type="ECO:0000256" key="1">
    <source>
        <dbReference type="SAM" id="Coils"/>
    </source>
</evidence>
<evidence type="ECO:0000313" key="3">
    <source>
        <dbReference type="Proteomes" id="UP000323567"/>
    </source>
</evidence>
<protein>
    <submittedName>
        <fullName evidence="2">Uncharacterized protein</fullName>
    </submittedName>
</protein>
<reference evidence="2 3" key="1">
    <citation type="journal article" date="2019" name="Nat. Med.">
        <title>A library of human gut bacterial isolates paired with longitudinal multiomics data enables mechanistic microbiome research.</title>
        <authorList>
            <person name="Poyet M."/>
            <person name="Groussin M."/>
            <person name="Gibbons S.M."/>
            <person name="Avila-Pacheco J."/>
            <person name="Jiang X."/>
            <person name="Kearney S.M."/>
            <person name="Perrotta A.R."/>
            <person name="Berdy B."/>
            <person name="Zhao S."/>
            <person name="Lieberman T.D."/>
            <person name="Swanson P.K."/>
            <person name="Smith M."/>
            <person name="Roesemann S."/>
            <person name="Alexander J.E."/>
            <person name="Rich S.A."/>
            <person name="Livny J."/>
            <person name="Vlamakis H."/>
            <person name="Clish C."/>
            <person name="Bullock K."/>
            <person name="Deik A."/>
            <person name="Scott J."/>
            <person name="Pierce K.A."/>
            <person name="Xavier R.J."/>
            <person name="Alm E.J."/>
        </authorList>
    </citation>
    <scope>NUCLEOTIDE SEQUENCE [LARGE SCALE GENOMIC DNA]</scope>
    <source>
        <strain evidence="2 3">BIOML-A2</strain>
    </source>
</reference>
<feature type="coiled-coil region" evidence="1">
    <location>
        <begin position="251"/>
        <end position="322"/>
    </location>
</feature>
<organism evidence="2 3">
    <name type="scientific">Alistipes shahii</name>
    <dbReference type="NCBI Taxonomy" id="328814"/>
    <lineage>
        <taxon>Bacteria</taxon>
        <taxon>Pseudomonadati</taxon>
        <taxon>Bacteroidota</taxon>
        <taxon>Bacteroidia</taxon>
        <taxon>Bacteroidales</taxon>
        <taxon>Rikenellaceae</taxon>
        <taxon>Alistipes</taxon>
    </lineage>
</organism>
<comment type="caution">
    <text evidence="2">The sequence shown here is derived from an EMBL/GenBank/DDBJ whole genome shotgun (WGS) entry which is preliminary data.</text>
</comment>
<proteinExistence type="predicted"/>
<dbReference type="Proteomes" id="UP000323567">
    <property type="component" value="Unassembled WGS sequence"/>
</dbReference>
<accession>A0A5B3GBN3</accession>
<sequence length="322" mass="35741">MCAAAGATAQTKSAVPAPAADTVLLSETADGDYIVRRFIVKSRGDADYSIRYQINLATLNAALNGNPQELDGLNAFVDNLVKDTLRQVCAVTITGYSSPDGPLKFNEALAAKRAGDFKAYVDRKYDFSKKYKVTVNSVAEDWEMCRALVAQSSMPDRQSVLNVIDGKQSSDQKELALKKMPAAWSYLKKNVLPKLRRVELTIGYGAGNIVEQRTMIPKPKPAPQPQPAQPAEPYVVVDEQVNGIIVEMPDRHEYKKEVREESREVKKEARAAERLAKKEAREAQKIVRQQEKAAKKIAKKEAKAAKKAEKAAKKTYKELEKM</sequence>
<evidence type="ECO:0000313" key="2">
    <source>
        <dbReference type="EMBL" id="KAA2371038.1"/>
    </source>
</evidence>
<name>A0A5B3GBN3_9BACT</name>
<dbReference type="EMBL" id="VVXK01000005">
    <property type="protein sequence ID" value="KAA2371038.1"/>
    <property type="molecule type" value="Genomic_DNA"/>
</dbReference>
<dbReference type="AlphaFoldDB" id="A0A5B3GBN3"/>